<dbReference type="EMBL" id="JAUHHV010000010">
    <property type="protein sequence ID" value="KAK1411375.1"/>
    <property type="molecule type" value="Genomic_DNA"/>
</dbReference>
<reference evidence="1" key="1">
    <citation type="journal article" date="2023" name="bioRxiv">
        <title>Improved chromosome-level genome assembly for marigold (Tagetes erecta).</title>
        <authorList>
            <person name="Jiang F."/>
            <person name="Yuan L."/>
            <person name="Wang S."/>
            <person name="Wang H."/>
            <person name="Xu D."/>
            <person name="Wang A."/>
            <person name="Fan W."/>
        </authorList>
    </citation>
    <scope>NUCLEOTIDE SEQUENCE</scope>
    <source>
        <strain evidence="1">WSJ</strain>
        <tissue evidence="1">Leaf</tissue>
    </source>
</reference>
<keyword evidence="2" id="KW-1185">Reference proteome</keyword>
<sequence length="85" mass="9348">MKLHEHKDLISLTSATNEAFDQLRANSLSFGLLIIVRDEFLEVWLLSKVSLNDAGLEVRLRLKGGGHVGEDCECDGLWCVGCGGF</sequence>
<organism evidence="1 2">
    <name type="scientific">Tagetes erecta</name>
    <name type="common">African marigold</name>
    <dbReference type="NCBI Taxonomy" id="13708"/>
    <lineage>
        <taxon>Eukaryota</taxon>
        <taxon>Viridiplantae</taxon>
        <taxon>Streptophyta</taxon>
        <taxon>Embryophyta</taxon>
        <taxon>Tracheophyta</taxon>
        <taxon>Spermatophyta</taxon>
        <taxon>Magnoliopsida</taxon>
        <taxon>eudicotyledons</taxon>
        <taxon>Gunneridae</taxon>
        <taxon>Pentapetalae</taxon>
        <taxon>asterids</taxon>
        <taxon>campanulids</taxon>
        <taxon>Asterales</taxon>
        <taxon>Asteraceae</taxon>
        <taxon>Asteroideae</taxon>
        <taxon>Heliantheae alliance</taxon>
        <taxon>Tageteae</taxon>
        <taxon>Tagetes</taxon>
    </lineage>
</organism>
<comment type="caution">
    <text evidence="1">The sequence shown here is derived from an EMBL/GenBank/DDBJ whole genome shotgun (WGS) entry which is preliminary data.</text>
</comment>
<accession>A0AAD8ND48</accession>
<evidence type="ECO:0000313" key="1">
    <source>
        <dbReference type="EMBL" id="KAK1411375.1"/>
    </source>
</evidence>
<gene>
    <name evidence="1" type="ORF">QVD17_37923</name>
</gene>
<proteinExistence type="predicted"/>
<evidence type="ECO:0000313" key="2">
    <source>
        <dbReference type="Proteomes" id="UP001229421"/>
    </source>
</evidence>
<name>A0AAD8ND48_TARER</name>
<dbReference type="AlphaFoldDB" id="A0AAD8ND48"/>
<dbReference type="Proteomes" id="UP001229421">
    <property type="component" value="Unassembled WGS sequence"/>
</dbReference>
<protein>
    <submittedName>
        <fullName evidence="1">Uncharacterized protein</fullName>
    </submittedName>
</protein>